<keyword evidence="11" id="KW-1185">Reference proteome</keyword>
<evidence type="ECO:0000259" key="10">
    <source>
        <dbReference type="Pfam" id="PF09248"/>
    </source>
</evidence>
<keyword evidence="3 6" id="KW-0801">TPQ</keyword>
<feature type="domain" description="Copper amine oxidase catalytic" evidence="8">
    <location>
        <begin position="340"/>
        <end position="748"/>
    </location>
</feature>
<dbReference type="GO" id="GO:0048038">
    <property type="term" value="F:quinone binding"/>
    <property type="evidence" value="ECO:0007669"/>
    <property type="project" value="InterPro"/>
</dbReference>
<keyword evidence="5 6" id="KW-0186">Copper</keyword>
<dbReference type="InterPro" id="IPR016182">
    <property type="entry name" value="Cu_amine_oxidase_N-reg"/>
</dbReference>
<feature type="signal peptide" evidence="7">
    <location>
        <begin position="1"/>
        <end position="35"/>
    </location>
</feature>
<keyword evidence="7" id="KW-0732">Signal</keyword>
<dbReference type="EC" id="1.4.3.-" evidence="6"/>
<dbReference type="GO" id="GO:0005507">
    <property type="term" value="F:copper ion binding"/>
    <property type="evidence" value="ECO:0007669"/>
    <property type="project" value="InterPro"/>
</dbReference>
<dbReference type="Gene3D" id="2.70.98.20">
    <property type="entry name" value="Copper amine oxidase, catalytic domain"/>
    <property type="match status" value="1"/>
</dbReference>
<keyword evidence="2 6" id="KW-0479">Metal-binding</keyword>
<dbReference type="GO" id="GO:0008131">
    <property type="term" value="F:primary methylamine oxidase activity"/>
    <property type="evidence" value="ECO:0007669"/>
    <property type="project" value="InterPro"/>
</dbReference>
<gene>
    <name evidence="12" type="primary">LOC106079840</name>
</gene>
<dbReference type="PANTHER" id="PTHR10638:SF20">
    <property type="entry name" value="AMINE OXIDASE"/>
    <property type="match status" value="1"/>
</dbReference>
<dbReference type="SUPFAM" id="SSF54416">
    <property type="entry name" value="Amine oxidase N-terminal region"/>
    <property type="match status" value="2"/>
</dbReference>
<dbReference type="Pfam" id="PF09248">
    <property type="entry name" value="DUF1965"/>
    <property type="match status" value="1"/>
</dbReference>
<dbReference type="InterPro" id="IPR015800">
    <property type="entry name" value="Cu_amine_oxidase_N2"/>
</dbReference>
<dbReference type="InterPro" id="IPR015798">
    <property type="entry name" value="Cu_amine_oxidase_C"/>
</dbReference>
<dbReference type="PANTHER" id="PTHR10638">
    <property type="entry name" value="COPPER AMINE OXIDASE"/>
    <property type="match status" value="1"/>
</dbReference>
<evidence type="ECO:0000256" key="7">
    <source>
        <dbReference type="SAM" id="SignalP"/>
    </source>
</evidence>
<comment type="cofactor">
    <cofactor evidence="6">
        <name>Cu cation</name>
        <dbReference type="ChEBI" id="CHEBI:23378"/>
    </cofactor>
    <text evidence="6">Contains 1 topaquinone per subunit.</text>
</comment>
<accession>A0A9W2YEA0</accession>
<feature type="domain" description="Copper amine oxidase N2-terminal" evidence="9">
    <location>
        <begin position="83"/>
        <end position="162"/>
    </location>
</feature>
<dbReference type="InterPro" id="IPR036460">
    <property type="entry name" value="Cu_amine_oxidase_C_sf"/>
</dbReference>
<dbReference type="SUPFAM" id="SSF49998">
    <property type="entry name" value="Amine oxidase catalytic domain"/>
    <property type="match status" value="1"/>
</dbReference>
<sequence>MSGLIIRLVYPKVPLMKPLLLFWLLLVNCFEGAYNSYEGAYKFNDAYLESIPRPCGSNNPNQNVDLREPQSPGPFHDLTIFELRQLKQFLQNDPNIRAVSPSLAQVNSSYVFMVDLYLPAKYEVLKYLDAEGPQPARKAQVMIFRGDLNPSVVEEYVCGPLPYVKSCRLLQLANRRNPVEFSIRPVAVLELQVAITTIWAQIKDKIEHILLESYEATVCENDEPGCLTFDIFPVGTSYLGDTNRRWTWLSAQYNIPYPFLHPVDFALLSDVTGSDFSRWSVLKVWYAGQIYESLEEFVEGYNSNSIPKLKLQKPVESETLFSTLNLKGIPSPRNSQRPPQQFEADGKRYSLKDRQVKYLDWTFNFRMSPFTGPSVYDIRFKGERIAYEIGLSEISIYYSGFAPMQQMYSYPDSAVLLGTHSKSLIPGADCPEFSTLINQTFWGQLTDEPSSYDSSFCLFEQNAGIPLRRHSSYEKSQGSFYGGMLDSVLTLRSILSVFSNDYIIDFTFHQNGIIQGQLTNTGYLLPSYFNRQETLYGYRINKNIVGNIHQIFAHFRVDLDIGGTCNRYETLNIVKDQIPLQQDPDVIKHQTKIIRDLKPTEKRAVFDYNFRKPKYHLVYNNNVRNDLGQEKSYRIHLEGIAHSLLPENIGGERSIPWARHQMVVTKFKDSERFSSSSYAYVDNLDPVVNFTKYYDDNESIVDQDLVFWITLGTHRIPHTEDIPLASTVGRELRFFLMPNNYFPECPSMNSRDALFIKHIDLTDKARGVEVNRNGNSRDQCVTPKITLEDVLFRNPDLALESRRVNFVF</sequence>
<dbReference type="Gene3D" id="3.10.450.40">
    <property type="match status" value="2"/>
</dbReference>
<evidence type="ECO:0000259" key="9">
    <source>
        <dbReference type="Pfam" id="PF02727"/>
    </source>
</evidence>
<feature type="chain" id="PRO_5040808609" description="Amine oxidase" evidence="7">
    <location>
        <begin position="36"/>
        <end position="808"/>
    </location>
</feature>
<evidence type="ECO:0000313" key="11">
    <source>
        <dbReference type="Proteomes" id="UP001165740"/>
    </source>
</evidence>
<evidence type="ECO:0000256" key="5">
    <source>
        <dbReference type="ARBA" id="ARBA00023008"/>
    </source>
</evidence>
<dbReference type="GO" id="GO:0005886">
    <property type="term" value="C:plasma membrane"/>
    <property type="evidence" value="ECO:0007669"/>
    <property type="project" value="TreeGrafter"/>
</dbReference>
<proteinExistence type="inferred from homology"/>
<evidence type="ECO:0000259" key="8">
    <source>
        <dbReference type="Pfam" id="PF01179"/>
    </source>
</evidence>
<feature type="domain" description="DUF1965" evidence="10">
    <location>
        <begin position="260"/>
        <end position="310"/>
    </location>
</feature>
<organism evidence="11 12">
    <name type="scientific">Biomphalaria glabrata</name>
    <name type="common">Bloodfluke planorb</name>
    <name type="synonym">Freshwater snail</name>
    <dbReference type="NCBI Taxonomy" id="6526"/>
    <lineage>
        <taxon>Eukaryota</taxon>
        <taxon>Metazoa</taxon>
        <taxon>Spiralia</taxon>
        <taxon>Lophotrochozoa</taxon>
        <taxon>Mollusca</taxon>
        <taxon>Gastropoda</taxon>
        <taxon>Heterobranchia</taxon>
        <taxon>Euthyneura</taxon>
        <taxon>Panpulmonata</taxon>
        <taxon>Hygrophila</taxon>
        <taxon>Lymnaeoidea</taxon>
        <taxon>Planorbidae</taxon>
        <taxon>Biomphalaria</taxon>
    </lineage>
</organism>
<comment type="similarity">
    <text evidence="1 6">Belongs to the copper/topaquinone oxidase family.</text>
</comment>
<dbReference type="Proteomes" id="UP001165740">
    <property type="component" value="Chromosome 11"/>
</dbReference>
<dbReference type="GeneID" id="106079840"/>
<comment type="PTM">
    <text evidence="6">Topaquinone (TPQ) is generated by copper-dependent autoxidation of a specific tyrosyl residue.</text>
</comment>
<keyword evidence="4 6" id="KW-0560">Oxidoreductase</keyword>
<dbReference type="PRINTS" id="PR00766">
    <property type="entry name" value="CUDAOXIDASE"/>
</dbReference>
<evidence type="ECO:0000256" key="1">
    <source>
        <dbReference type="ARBA" id="ARBA00007983"/>
    </source>
</evidence>
<dbReference type="OrthoDB" id="5379943at2759"/>
<dbReference type="InterPro" id="IPR015328">
    <property type="entry name" value="DUF1965"/>
</dbReference>
<evidence type="ECO:0000256" key="4">
    <source>
        <dbReference type="ARBA" id="ARBA00023002"/>
    </source>
</evidence>
<evidence type="ECO:0000313" key="12">
    <source>
        <dbReference type="RefSeq" id="XP_055860950.1"/>
    </source>
</evidence>
<dbReference type="InterPro" id="IPR000269">
    <property type="entry name" value="Cu_amine_oxidase"/>
</dbReference>
<dbReference type="Pfam" id="PF02727">
    <property type="entry name" value="Cu_amine_oxidN2"/>
    <property type="match status" value="1"/>
</dbReference>
<evidence type="ECO:0000256" key="3">
    <source>
        <dbReference type="ARBA" id="ARBA00022772"/>
    </source>
</evidence>
<protein>
    <recommendedName>
        <fullName evidence="6">Amine oxidase</fullName>
        <ecNumber evidence="6">1.4.3.-</ecNumber>
    </recommendedName>
</protein>
<reference evidence="12" key="1">
    <citation type="submission" date="2025-08" db="UniProtKB">
        <authorList>
            <consortium name="RefSeq"/>
        </authorList>
    </citation>
    <scope>IDENTIFICATION</scope>
</reference>
<dbReference type="AlphaFoldDB" id="A0A9W2YEA0"/>
<evidence type="ECO:0000256" key="2">
    <source>
        <dbReference type="ARBA" id="ARBA00022723"/>
    </source>
</evidence>
<dbReference type="OMA" id="CENDEPG"/>
<evidence type="ECO:0000256" key="6">
    <source>
        <dbReference type="RuleBase" id="RU000672"/>
    </source>
</evidence>
<dbReference type="Pfam" id="PF01179">
    <property type="entry name" value="Cu_amine_oxid"/>
    <property type="match status" value="1"/>
</dbReference>
<name>A0A9W2YEA0_BIOGL</name>
<dbReference type="GO" id="GO:0009308">
    <property type="term" value="P:amine metabolic process"/>
    <property type="evidence" value="ECO:0007669"/>
    <property type="project" value="UniProtKB-UniRule"/>
</dbReference>
<dbReference type="RefSeq" id="XP_055860950.1">
    <property type="nucleotide sequence ID" value="XM_056004975.1"/>
</dbReference>